<dbReference type="OrthoDB" id="5282002at2759"/>
<sequence>YCGPECQQVHWTKHKLDCESKLASVEWLPTWTEQNRASFLTSRPKYTWEKYLWGNVPEYDLLNLPKNEGIDHDKDLQICFTASGDLRNVMNTVVARPSEFERECQIVINDRDADVVLRNAVILLLAFNFPFGEASELIVHFWYSAALPTAMYNAGIVRVIIPQLLEFCGTEQFVNATKEVPISIARVVGKSTLRLTLFKQESLYILRVLRSRNNVSIEMSQKHRAEVMLASSTLFELDHIELLYLVTLPHRRLSDRRWRETGILLPYGYSTEGFDVMNPTRMFHDLSNPIEGTHIPIDQTSTDGVAFNGLHGRMFFERRNLVTEFCLVLPLLNLRFHLSRVDARLLPASLKLNHMNPRFDCIDVSNIADHIHLGIKATLATFGPVLKSKSENPHATLLTYLI</sequence>
<accession>A0A2J6PIA1</accession>
<dbReference type="EMBL" id="KZ613528">
    <property type="protein sequence ID" value="PMD13762.1"/>
    <property type="molecule type" value="Genomic_DNA"/>
</dbReference>
<feature type="domain" description="DUF4470" evidence="1">
    <location>
        <begin position="52"/>
        <end position="146"/>
    </location>
</feature>
<dbReference type="STRING" id="1745343.A0A2J6PIA1"/>
<evidence type="ECO:0000259" key="1">
    <source>
        <dbReference type="Pfam" id="PF14737"/>
    </source>
</evidence>
<dbReference type="Proteomes" id="UP000235672">
    <property type="component" value="Unassembled WGS sequence"/>
</dbReference>
<keyword evidence="3" id="KW-1185">Reference proteome</keyword>
<evidence type="ECO:0000313" key="3">
    <source>
        <dbReference type="Proteomes" id="UP000235672"/>
    </source>
</evidence>
<name>A0A2J6PIA1_9HELO</name>
<dbReference type="AlphaFoldDB" id="A0A2J6PIA1"/>
<feature type="non-terminal residue" evidence="2">
    <location>
        <position position="1"/>
    </location>
</feature>
<dbReference type="Pfam" id="PF14737">
    <property type="entry name" value="DUF4470"/>
    <property type="match status" value="1"/>
</dbReference>
<feature type="non-terminal residue" evidence="2">
    <location>
        <position position="402"/>
    </location>
</feature>
<dbReference type="InterPro" id="IPR027974">
    <property type="entry name" value="DUF4470"/>
</dbReference>
<evidence type="ECO:0000313" key="2">
    <source>
        <dbReference type="EMBL" id="PMD13762.1"/>
    </source>
</evidence>
<reference evidence="2 3" key="1">
    <citation type="submission" date="2016-05" db="EMBL/GenBank/DDBJ databases">
        <title>A degradative enzymes factory behind the ericoid mycorrhizal symbiosis.</title>
        <authorList>
            <consortium name="DOE Joint Genome Institute"/>
            <person name="Martino E."/>
            <person name="Morin E."/>
            <person name="Grelet G."/>
            <person name="Kuo A."/>
            <person name="Kohler A."/>
            <person name="Daghino S."/>
            <person name="Barry K."/>
            <person name="Choi C."/>
            <person name="Cichocki N."/>
            <person name="Clum A."/>
            <person name="Copeland A."/>
            <person name="Hainaut M."/>
            <person name="Haridas S."/>
            <person name="Labutti K."/>
            <person name="Lindquist E."/>
            <person name="Lipzen A."/>
            <person name="Khouja H.-R."/>
            <person name="Murat C."/>
            <person name="Ohm R."/>
            <person name="Olson A."/>
            <person name="Spatafora J."/>
            <person name="Veneault-Fourrey C."/>
            <person name="Henrissat B."/>
            <person name="Grigoriev I."/>
            <person name="Martin F."/>
            <person name="Perotto S."/>
        </authorList>
    </citation>
    <scope>NUCLEOTIDE SEQUENCE [LARGE SCALE GENOMIC DNA]</scope>
    <source>
        <strain evidence="2 3">UAMH 7357</strain>
    </source>
</reference>
<organism evidence="2 3">
    <name type="scientific">Hyaloscypha hepaticicola</name>
    <dbReference type="NCBI Taxonomy" id="2082293"/>
    <lineage>
        <taxon>Eukaryota</taxon>
        <taxon>Fungi</taxon>
        <taxon>Dikarya</taxon>
        <taxon>Ascomycota</taxon>
        <taxon>Pezizomycotina</taxon>
        <taxon>Leotiomycetes</taxon>
        <taxon>Helotiales</taxon>
        <taxon>Hyaloscyphaceae</taxon>
        <taxon>Hyaloscypha</taxon>
    </lineage>
</organism>
<gene>
    <name evidence="2" type="ORF">NA56DRAFT_530143</name>
</gene>
<proteinExistence type="predicted"/>
<protein>
    <recommendedName>
        <fullName evidence="1">DUF4470 domain-containing protein</fullName>
    </recommendedName>
</protein>